<keyword evidence="1" id="KW-0175">Coiled coil</keyword>
<dbReference type="GO" id="GO:0005685">
    <property type="term" value="C:U1 snRNP"/>
    <property type="evidence" value="ECO:0007669"/>
    <property type="project" value="TreeGrafter"/>
</dbReference>
<proteinExistence type="predicted"/>
<reference evidence="2 3" key="1">
    <citation type="submission" date="2016-05" db="EMBL/GenBank/DDBJ databases">
        <title>First whole genome sequencing of Entamoeba histolytica HM1:IMSS-clone-6.</title>
        <authorList>
            <person name="Mukherjee Avik.K."/>
            <person name="Izumyama S."/>
            <person name="Nakada-Tsukui K."/>
            <person name="Nozaki T."/>
        </authorList>
    </citation>
    <scope>NUCLEOTIDE SEQUENCE [LARGE SCALE GENOMIC DNA]</scope>
    <source>
        <strain evidence="2 3">HM1:IMSS clone 6</strain>
    </source>
</reference>
<gene>
    <name evidence="2" type="ORF">CL6EHI_188240</name>
</gene>
<dbReference type="InterPro" id="IPR039726">
    <property type="entry name" value="Prp40-like"/>
</dbReference>
<evidence type="ECO:0000313" key="3">
    <source>
        <dbReference type="Proteomes" id="UP000078387"/>
    </source>
</evidence>
<dbReference type="VEuPathDB" id="AmoebaDB:EHI_188240"/>
<comment type="caution">
    <text evidence="2">The sequence shown here is derived from an EMBL/GenBank/DDBJ whole genome shotgun (WGS) entry which is preliminary data.</text>
</comment>
<dbReference type="GO" id="GO:0045292">
    <property type="term" value="P:mRNA cis splicing, via spliceosome"/>
    <property type="evidence" value="ECO:0007669"/>
    <property type="project" value="InterPro"/>
</dbReference>
<dbReference type="GO" id="GO:0003723">
    <property type="term" value="F:RNA binding"/>
    <property type="evidence" value="ECO:0007669"/>
    <property type="project" value="TreeGrafter"/>
</dbReference>
<name>A0A5K1UDX2_ENTHI</name>
<dbReference type="VEuPathDB" id="AmoebaDB:EHI7A_022600"/>
<dbReference type="OMA" id="ITIEMGW"/>
<dbReference type="VEuPathDB" id="AmoebaDB:KM1_022530"/>
<dbReference type="Gene3D" id="2.20.70.10">
    <property type="match status" value="1"/>
</dbReference>
<evidence type="ECO:0000256" key="1">
    <source>
        <dbReference type="SAM" id="Coils"/>
    </source>
</evidence>
<dbReference type="VEuPathDB" id="AmoebaDB:EHI8A_008260"/>
<evidence type="ECO:0000313" key="2">
    <source>
        <dbReference type="EMBL" id="GAT94974.1"/>
    </source>
</evidence>
<dbReference type="GO" id="GO:0071004">
    <property type="term" value="C:U2-type prespliceosome"/>
    <property type="evidence" value="ECO:0007669"/>
    <property type="project" value="TreeGrafter"/>
</dbReference>
<dbReference type="PANTHER" id="PTHR11864">
    <property type="entry name" value="PRE-MRNA-PROCESSING PROTEIN PRP40"/>
    <property type="match status" value="1"/>
</dbReference>
<evidence type="ECO:0008006" key="4">
    <source>
        <dbReference type="Google" id="ProtNLM"/>
    </source>
</evidence>
<dbReference type="PANTHER" id="PTHR11864:SF0">
    <property type="entry name" value="PRP40 PRE-MRNA PROCESSING FACTOR 40 HOMOLOG A (YEAST)"/>
    <property type="match status" value="1"/>
</dbReference>
<dbReference type="Gene3D" id="1.10.10.440">
    <property type="entry name" value="FF domain"/>
    <property type="match status" value="1"/>
</dbReference>
<organism evidence="2 3">
    <name type="scientific">Entamoeba histolytica</name>
    <dbReference type="NCBI Taxonomy" id="5759"/>
    <lineage>
        <taxon>Eukaryota</taxon>
        <taxon>Amoebozoa</taxon>
        <taxon>Evosea</taxon>
        <taxon>Archamoebae</taxon>
        <taxon>Mastigamoebida</taxon>
        <taxon>Entamoebidae</taxon>
        <taxon>Entamoeba</taxon>
    </lineage>
</organism>
<dbReference type="EMBL" id="BDEQ01000001">
    <property type="protein sequence ID" value="GAT94974.1"/>
    <property type="molecule type" value="Genomic_DNA"/>
</dbReference>
<feature type="coiled-coil region" evidence="1">
    <location>
        <begin position="121"/>
        <end position="158"/>
    </location>
</feature>
<dbReference type="AlphaFoldDB" id="A0A5K1UDX2"/>
<dbReference type="InterPro" id="IPR036517">
    <property type="entry name" value="FF_domain_sf"/>
</dbReference>
<dbReference type="VEuPathDB" id="AmoebaDB:EHI5A_003530"/>
<dbReference type="SUPFAM" id="SSF81698">
    <property type="entry name" value="FF domain"/>
    <property type="match status" value="2"/>
</dbReference>
<protein>
    <recommendedName>
        <fullName evidence="4">FF domain-containing protein</fullName>
    </recommendedName>
</protein>
<dbReference type="Proteomes" id="UP000078387">
    <property type="component" value="Unassembled WGS sequence"/>
</dbReference>
<feature type="coiled-coil region" evidence="1">
    <location>
        <begin position="310"/>
        <end position="344"/>
    </location>
</feature>
<sequence length="473" mass="56483">MAIPFYGITPGMTLFPGAFQQPLPLNECLKNSVDVRQTLTEYRITIQTQKESWLQCIGYDGKIFYVNCKTKILTEEKPDIFKTPEELILATCPWKEIEQDGKVVYKNKKTGEIVNEQPEIYKLVTQRIQQLKEKNENKQIKEENVNKKEEMIQMLKDIGVNSQSTWEETKKKMKIIDGMKKKEVRGIFNEYVGTLKEEEKLKNEKEKKENRKRCEELFSQMIQERVITIEMVWEDVIKIIKEKNEFLTLSDKDIIEIWKNELVIEEKKGIEKWRKCISENEQMNNEMTRDAFYKQCDLMNIPKYYQEKLYQFYLRDIEQKNEDKKRKQQQDEQLKKQLESKVKDILIEMSDKREILYGDTPDNFLLNVKDIKLDESIKLDLFKKEQQSYLKDQYLNVYDDVRDIINSNFGVITPNMSTTTFIKFYSIFDRRVNRLPRKYLEIALTELYSHSSLDPKKHSPPSLDLPLEKKKLI</sequence>
<accession>A0A5K1UDX2</accession>